<sequence length="982" mass="111367">MRKVLHSIRLLFVFCLWTLASTGQESNVVQFSIPEGLPQSQVNKILFDSRGMLWVATSGGGIASFDGNNFMTLDEKKGLAGNIVLDLEEDKTGRIYTISSWGGISVINKNSVEKVIPFPDEFTASSSLEKDAYGNIWMSGSRLYYLEGDEFVPVTTDISLPFVVPVNMKSLGSKLFVTSNNKLIVVDVEKKKQVFSKTYDFNIQVVLPIGEQSWYIGTANEGLYKEENGILTKVDLPISSLSAEISITDAYKENVNNYWFSSRNGAYHIQGSEVVYYEKTKGFDRYDCASICFDAQGNVWFGTRGEGVIGIVNTPFSYYKTVNGLNKSDNFPIYEDDESRIWAGNNEEGVFIYDGEKVINLTTKDGLTSNKVRSFSPGFHDEIIVGTGDGLSIINTKSLAITTLEDFDGQYVKVVKKRDSVVYVGTVGGGLYTINAKNEVNRLFEKELNSVSSIAFKKKQLLVGNGVGCYVVEDSSIQFIQNGLINTYVGNMAIDKNGKIWVGTDREIARLDGNEFTSYTEADGLTSALVYILYADQNGYLWVGTNKGLDRITLDNQSNIIKIRHFGYTEGFKGVEVNSNGVFENDKGELYFSTIEGIHKYMPSYDYSFSYNTPVYISGIKLFLEDFDFGSENGKENWFEVPESITLEHDQSHLTFEYFAVDYLNPTGVEYTYFLEGFDKKWSPPTKSRYAVYNNIPPGNYVFKVKQAGNEFSQTASINIYIKKPPPPFYKSVWFALLMLGVLALIIYYFTEYRTSKLRNQQLYLESKIEERTLEILESEKEKTVLLQEVHHRVKNNLQIIISLFRLQSHFTDNEEALDLFRNSQNRIRSMSKIHEKLYETKDLSKIEIKSYMIELVEDLVASYDINNEVTIEHQIQDCNINLDELTPLALIINEIITNSLKYGLREVDSPKIQIELSQNEVGFTYLKIADNGPGFDPDIWDNHQSMGVELIKTLTEQLDGEIRLSFEENHPIYELKFKASK</sequence>
<dbReference type="InterPro" id="IPR013783">
    <property type="entry name" value="Ig-like_fold"/>
</dbReference>
<evidence type="ECO:0000256" key="7">
    <source>
        <dbReference type="ARBA" id="ARBA00022840"/>
    </source>
</evidence>
<evidence type="ECO:0000313" key="12">
    <source>
        <dbReference type="Proteomes" id="UP000683507"/>
    </source>
</evidence>
<dbReference type="EMBL" id="OU015584">
    <property type="protein sequence ID" value="CAG5081158.1"/>
    <property type="molecule type" value="Genomic_DNA"/>
</dbReference>
<keyword evidence="8" id="KW-0812">Transmembrane</keyword>
<dbReference type="PROSITE" id="PS50109">
    <property type="entry name" value="HIS_KIN"/>
    <property type="match status" value="1"/>
</dbReference>
<keyword evidence="3" id="KW-0597">Phosphoprotein</keyword>
<dbReference type="Gene3D" id="3.30.450.20">
    <property type="entry name" value="PAS domain"/>
    <property type="match status" value="1"/>
</dbReference>
<accession>A0A916NRG4</accession>
<keyword evidence="9" id="KW-0732">Signal</keyword>
<feature type="domain" description="Histidine kinase" evidence="10">
    <location>
        <begin position="789"/>
        <end position="982"/>
    </location>
</feature>
<dbReference type="InterPro" id="IPR011495">
    <property type="entry name" value="Sig_transdc_His_kin_sub2_dim/P"/>
</dbReference>
<dbReference type="Gene3D" id="3.30.565.10">
    <property type="entry name" value="Histidine kinase-like ATPase, C-terminal domain"/>
    <property type="match status" value="1"/>
</dbReference>
<dbReference type="AlphaFoldDB" id="A0A916NRG4"/>
<evidence type="ECO:0000256" key="5">
    <source>
        <dbReference type="ARBA" id="ARBA00022741"/>
    </source>
</evidence>
<dbReference type="Gene3D" id="2.60.40.10">
    <property type="entry name" value="Immunoglobulins"/>
    <property type="match status" value="1"/>
</dbReference>
<proteinExistence type="predicted"/>
<keyword evidence="8" id="KW-0472">Membrane</keyword>
<dbReference type="PANTHER" id="PTHR41523:SF8">
    <property type="entry name" value="ETHYLENE RESPONSE SENSOR PROTEIN"/>
    <property type="match status" value="1"/>
</dbReference>
<dbReference type="GO" id="GO:0005524">
    <property type="term" value="F:ATP binding"/>
    <property type="evidence" value="ECO:0007669"/>
    <property type="project" value="UniProtKB-KW"/>
</dbReference>
<evidence type="ECO:0000256" key="2">
    <source>
        <dbReference type="ARBA" id="ARBA00012438"/>
    </source>
</evidence>
<dbReference type="InterPro" id="IPR015943">
    <property type="entry name" value="WD40/YVTN_repeat-like_dom_sf"/>
</dbReference>
<dbReference type="Pfam" id="PF07568">
    <property type="entry name" value="HisKA_2"/>
    <property type="match status" value="1"/>
</dbReference>
<evidence type="ECO:0000256" key="3">
    <source>
        <dbReference type="ARBA" id="ARBA00022553"/>
    </source>
</evidence>
<feature type="signal peptide" evidence="9">
    <location>
        <begin position="1"/>
        <end position="20"/>
    </location>
</feature>
<comment type="catalytic activity">
    <reaction evidence="1">
        <text>ATP + protein L-histidine = ADP + protein N-phospho-L-histidine.</text>
        <dbReference type="EC" id="2.7.13.3"/>
    </reaction>
</comment>
<keyword evidence="12" id="KW-1185">Reference proteome</keyword>
<evidence type="ECO:0000259" key="10">
    <source>
        <dbReference type="PROSITE" id="PS50109"/>
    </source>
</evidence>
<evidence type="ECO:0000256" key="1">
    <source>
        <dbReference type="ARBA" id="ARBA00000085"/>
    </source>
</evidence>
<feature type="transmembrane region" description="Helical" evidence="8">
    <location>
        <begin position="733"/>
        <end position="751"/>
    </location>
</feature>
<dbReference type="Gene3D" id="2.130.10.10">
    <property type="entry name" value="YVTN repeat-like/Quinoprotein amine dehydrogenase"/>
    <property type="match status" value="3"/>
</dbReference>
<dbReference type="Pfam" id="PF02518">
    <property type="entry name" value="HATPase_c"/>
    <property type="match status" value="1"/>
</dbReference>
<evidence type="ECO:0000313" key="11">
    <source>
        <dbReference type="EMBL" id="CAG5081158.1"/>
    </source>
</evidence>
<dbReference type="EC" id="2.7.13.3" evidence="2"/>
<dbReference type="InterPro" id="IPR011123">
    <property type="entry name" value="Y_Y_Y"/>
</dbReference>
<keyword evidence="5" id="KW-0547">Nucleotide-binding</keyword>
<organism evidence="11 12">
    <name type="scientific">Parvicella tangerina</name>
    <dbReference type="NCBI Taxonomy" id="2829795"/>
    <lineage>
        <taxon>Bacteria</taxon>
        <taxon>Pseudomonadati</taxon>
        <taxon>Bacteroidota</taxon>
        <taxon>Flavobacteriia</taxon>
        <taxon>Flavobacteriales</taxon>
        <taxon>Parvicellaceae</taxon>
        <taxon>Parvicella</taxon>
    </lineage>
</organism>
<evidence type="ECO:0000256" key="8">
    <source>
        <dbReference type="SAM" id="Phobius"/>
    </source>
</evidence>
<name>A0A916NRG4_9FLAO</name>
<feature type="chain" id="PRO_5036835206" description="histidine kinase" evidence="9">
    <location>
        <begin position="21"/>
        <end position="982"/>
    </location>
</feature>
<evidence type="ECO:0000256" key="4">
    <source>
        <dbReference type="ARBA" id="ARBA00022679"/>
    </source>
</evidence>
<dbReference type="SMART" id="SM00387">
    <property type="entry name" value="HATPase_c"/>
    <property type="match status" value="1"/>
</dbReference>
<keyword evidence="6" id="KW-0418">Kinase</keyword>
<dbReference type="KEGG" id="ptan:CRYO30217_01551"/>
<dbReference type="Proteomes" id="UP000683507">
    <property type="component" value="Chromosome"/>
</dbReference>
<evidence type="ECO:0000256" key="9">
    <source>
        <dbReference type="SAM" id="SignalP"/>
    </source>
</evidence>
<dbReference type="PANTHER" id="PTHR41523">
    <property type="entry name" value="TWO-COMPONENT SYSTEM SENSOR PROTEIN"/>
    <property type="match status" value="1"/>
</dbReference>
<dbReference type="InterPro" id="IPR005467">
    <property type="entry name" value="His_kinase_dom"/>
</dbReference>
<dbReference type="InterPro" id="IPR003594">
    <property type="entry name" value="HATPase_dom"/>
</dbReference>
<protein>
    <recommendedName>
        <fullName evidence="2">histidine kinase</fullName>
        <ecNumber evidence="2">2.7.13.3</ecNumber>
    </recommendedName>
</protein>
<keyword evidence="4" id="KW-0808">Transferase</keyword>
<dbReference type="GO" id="GO:0004673">
    <property type="term" value="F:protein histidine kinase activity"/>
    <property type="evidence" value="ECO:0007669"/>
    <property type="project" value="UniProtKB-EC"/>
</dbReference>
<dbReference type="Pfam" id="PF07495">
    <property type="entry name" value="Y_Y_Y"/>
    <property type="match status" value="1"/>
</dbReference>
<keyword evidence="8" id="KW-1133">Transmembrane helix</keyword>
<dbReference type="SUPFAM" id="SSF63829">
    <property type="entry name" value="Calcium-dependent phosphotriesterase"/>
    <property type="match status" value="2"/>
</dbReference>
<dbReference type="InterPro" id="IPR036890">
    <property type="entry name" value="HATPase_C_sf"/>
</dbReference>
<reference evidence="11" key="1">
    <citation type="submission" date="2021-04" db="EMBL/GenBank/DDBJ databases">
        <authorList>
            <person name="Rodrigo-Torres L."/>
            <person name="Arahal R. D."/>
            <person name="Lucena T."/>
        </authorList>
    </citation>
    <scope>NUCLEOTIDE SEQUENCE</scope>
    <source>
        <strain evidence="11">AS29M-1</strain>
    </source>
</reference>
<keyword evidence="7" id="KW-0067">ATP-binding</keyword>
<gene>
    <name evidence="11" type="ORF">CRYO30217_01551</name>
</gene>
<evidence type="ECO:0000256" key="6">
    <source>
        <dbReference type="ARBA" id="ARBA00022777"/>
    </source>
</evidence>
<dbReference type="Pfam" id="PF07494">
    <property type="entry name" value="Reg_prop"/>
    <property type="match status" value="3"/>
</dbReference>
<dbReference type="SUPFAM" id="SSF55874">
    <property type="entry name" value="ATPase domain of HSP90 chaperone/DNA topoisomerase II/histidine kinase"/>
    <property type="match status" value="1"/>
</dbReference>
<dbReference type="RefSeq" id="WP_258541752.1">
    <property type="nucleotide sequence ID" value="NZ_OU015584.1"/>
</dbReference>
<dbReference type="InterPro" id="IPR011110">
    <property type="entry name" value="Reg_prop"/>
</dbReference>